<protein>
    <submittedName>
        <fullName evidence="8">DoxX family protein</fullName>
    </submittedName>
</protein>
<keyword evidence="6 7" id="KW-0472">Membrane</keyword>
<evidence type="ECO:0000256" key="3">
    <source>
        <dbReference type="ARBA" id="ARBA00022475"/>
    </source>
</evidence>
<comment type="caution">
    <text evidence="8">The sequence shown here is derived from an EMBL/GenBank/DDBJ whole genome shotgun (WGS) entry which is preliminary data.</text>
</comment>
<dbReference type="PANTHER" id="PTHR33452:SF1">
    <property type="entry name" value="INNER MEMBRANE PROTEIN YPHA-RELATED"/>
    <property type="match status" value="1"/>
</dbReference>
<evidence type="ECO:0000256" key="7">
    <source>
        <dbReference type="SAM" id="Phobius"/>
    </source>
</evidence>
<dbReference type="GO" id="GO:0005886">
    <property type="term" value="C:plasma membrane"/>
    <property type="evidence" value="ECO:0007669"/>
    <property type="project" value="UniProtKB-SubCell"/>
</dbReference>
<dbReference type="InterPro" id="IPR032808">
    <property type="entry name" value="DoxX"/>
</dbReference>
<comment type="subcellular location">
    <subcellularLocation>
        <location evidence="1">Cell membrane</location>
        <topology evidence="1">Multi-pass membrane protein</topology>
    </subcellularLocation>
</comment>
<reference evidence="8 9" key="1">
    <citation type="submission" date="2010-07" db="EMBL/GenBank/DDBJ databases">
        <authorList>
            <person name="Sid Ahmed O."/>
        </authorList>
    </citation>
    <scope>NUCLEOTIDE SEQUENCE [LARGE SCALE GENOMIC DNA]</scope>
    <source>
        <strain evidence="8 9">TX4248</strain>
    </source>
</reference>
<dbReference type="InterPro" id="IPR051907">
    <property type="entry name" value="DoxX-like_oxidoreductase"/>
</dbReference>
<evidence type="ECO:0000256" key="5">
    <source>
        <dbReference type="ARBA" id="ARBA00022989"/>
    </source>
</evidence>
<sequence>MDKQQRGIQVIRIWLGVTMLIHGVMKVTSLEDALAFFASIGLPSLFVYGVAAIELIGGLFMIIGFLIPLVSVGFIAVLVGAIFSFGLASGFSGYEYELFLAITSLAILISYADKKYLTLKLYF</sequence>
<keyword evidence="5 7" id="KW-1133">Transmembrane helix</keyword>
<evidence type="ECO:0000313" key="8">
    <source>
        <dbReference type="EMBL" id="EFM81438.1"/>
    </source>
</evidence>
<feature type="transmembrane region" description="Helical" evidence="7">
    <location>
        <begin position="60"/>
        <end position="88"/>
    </location>
</feature>
<organism evidence="8 9">
    <name type="scientific">Enterococcus faecalis TX4248</name>
    <dbReference type="NCBI Taxonomy" id="749495"/>
    <lineage>
        <taxon>Bacteria</taxon>
        <taxon>Bacillati</taxon>
        <taxon>Bacillota</taxon>
        <taxon>Bacilli</taxon>
        <taxon>Lactobacillales</taxon>
        <taxon>Enterococcaceae</taxon>
        <taxon>Enterococcus</taxon>
    </lineage>
</organism>
<dbReference type="AlphaFoldDB" id="A0A125W2C7"/>
<evidence type="ECO:0000313" key="9">
    <source>
        <dbReference type="Proteomes" id="UP000004846"/>
    </source>
</evidence>
<evidence type="ECO:0000256" key="4">
    <source>
        <dbReference type="ARBA" id="ARBA00022692"/>
    </source>
</evidence>
<feature type="transmembrane region" description="Helical" evidence="7">
    <location>
        <begin position="94"/>
        <end position="112"/>
    </location>
</feature>
<proteinExistence type="inferred from homology"/>
<dbReference type="Pfam" id="PF07681">
    <property type="entry name" value="DoxX"/>
    <property type="match status" value="1"/>
</dbReference>
<dbReference type="PANTHER" id="PTHR33452">
    <property type="entry name" value="OXIDOREDUCTASE CATD-RELATED"/>
    <property type="match status" value="1"/>
</dbReference>
<dbReference type="Proteomes" id="UP000004846">
    <property type="component" value="Unassembled WGS sequence"/>
</dbReference>
<dbReference type="HOGENOM" id="CLU_058421_3_2_9"/>
<comment type="similarity">
    <text evidence="2">Belongs to the DoxX family.</text>
</comment>
<name>A0A125W2C7_ENTFL</name>
<keyword evidence="3" id="KW-1003">Cell membrane</keyword>
<evidence type="ECO:0000256" key="6">
    <source>
        <dbReference type="ARBA" id="ARBA00023136"/>
    </source>
</evidence>
<gene>
    <name evidence="8" type="ORF">HMPREF9498_02970</name>
</gene>
<accession>A0A125W2C7</accession>
<feature type="transmembrane region" description="Helical" evidence="7">
    <location>
        <begin position="33"/>
        <end position="53"/>
    </location>
</feature>
<evidence type="ECO:0000256" key="2">
    <source>
        <dbReference type="ARBA" id="ARBA00006679"/>
    </source>
</evidence>
<evidence type="ECO:0000256" key="1">
    <source>
        <dbReference type="ARBA" id="ARBA00004651"/>
    </source>
</evidence>
<dbReference type="EMBL" id="AEBR01000106">
    <property type="protein sequence ID" value="EFM81438.1"/>
    <property type="molecule type" value="Genomic_DNA"/>
</dbReference>
<feature type="transmembrane region" description="Helical" evidence="7">
    <location>
        <begin position="7"/>
        <end position="27"/>
    </location>
</feature>
<keyword evidence="4 7" id="KW-0812">Transmembrane</keyword>
<dbReference type="RefSeq" id="WP_002372129.1">
    <property type="nucleotide sequence ID" value="NZ_GL454487.1"/>
</dbReference>